<comment type="caution">
    <text evidence="1">The sequence shown here is derived from an EMBL/GenBank/DDBJ whole genome shotgun (WGS) entry which is preliminary data.</text>
</comment>
<dbReference type="RefSeq" id="XP_062641925.1">
    <property type="nucleotide sequence ID" value="XM_062787229.1"/>
</dbReference>
<evidence type="ECO:0000313" key="1">
    <source>
        <dbReference type="EMBL" id="KAK4118152.1"/>
    </source>
</evidence>
<organism evidence="1 2">
    <name type="scientific">Parathielavia appendiculata</name>
    <dbReference type="NCBI Taxonomy" id="2587402"/>
    <lineage>
        <taxon>Eukaryota</taxon>
        <taxon>Fungi</taxon>
        <taxon>Dikarya</taxon>
        <taxon>Ascomycota</taxon>
        <taxon>Pezizomycotina</taxon>
        <taxon>Sordariomycetes</taxon>
        <taxon>Sordariomycetidae</taxon>
        <taxon>Sordariales</taxon>
        <taxon>Chaetomiaceae</taxon>
        <taxon>Parathielavia</taxon>
    </lineage>
</organism>
<reference evidence="1" key="1">
    <citation type="journal article" date="2023" name="Mol. Phylogenet. Evol.">
        <title>Genome-scale phylogeny and comparative genomics of the fungal order Sordariales.</title>
        <authorList>
            <person name="Hensen N."/>
            <person name="Bonometti L."/>
            <person name="Westerberg I."/>
            <person name="Brannstrom I.O."/>
            <person name="Guillou S."/>
            <person name="Cros-Aarteil S."/>
            <person name="Calhoun S."/>
            <person name="Haridas S."/>
            <person name="Kuo A."/>
            <person name="Mondo S."/>
            <person name="Pangilinan J."/>
            <person name="Riley R."/>
            <person name="LaButti K."/>
            <person name="Andreopoulos B."/>
            <person name="Lipzen A."/>
            <person name="Chen C."/>
            <person name="Yan M."/>
            <person name="Daum C."/>
            <person name="Ng V."/>
            <person name="Clum A."/>
            <person name="Steindorff A."/>
            <person name="Ohm R.A."/>
            <person name="Martin F."/>
            <person name="Silar P."/>
            <person name="Natvig D.O."/>
            <person name="Lalanne C."/>
            <person name="Gautier V."/>
            <person name="Ament-Velasquez S.L."/>
            <person name="Kruys A."/>
            <person name="Hutchinson M.I."/>
            <person name="Powell A.J."/>
            <person name="Barry K."/>
            <person name="Miller A.N."/>
            <person name="Grigoriev I.V."/>
            <person name="Debuchy R."/>
            <person name="Gladieux P."/>
            <person name="Hiltunen Thoren M."/>
            <person name="Johannesson H."/>
        </authorList>
    </citation>
    <scope>NUCLEOTIDE SEQUENCE</scope>
    <source>
        <strain evidence="1">CBS 731.68</strain>
    </source>
</reference>
<proteinExistence type="predicted"/>
<dbReference type="GeneID" id="87823999"/>
<evidence type="ECO:0000313" key="2">
    <source>
        <dbReference type="Proteomes" id="UP001302602"/>
    </source>
</evidence>
<dbReference type="Proteomes" id="UP001302602">
    <property type="component" value="Unassembled WGS sequence"/>
</dbReference>
<keyword evidence="2" id="KW-1185">Reference proteome</keyword>
<reference evidence="1" key="2">
    <citation type="submission" date="2023-05" db="EMBL/GenBank/DDBJ databases">
        <authorList>
            <consortium name="Lawrence Berkeley National Laboratory"/>
            <person name="Steindorff A."/>
            <person name="Hensen N."/>
            <person name="Bonometti L."/>
            <person name="Westerberg I."/>
            <person name="Brannstrom I.O."/>
            <person name="Guillou S."/>
            <person name="Cros-Aarteil S."/>
            <person name="Calhoun S."/>
            <person name="Haridas S."/>
            <person name="Kuo A."/>
            <person name="Mondo S."/>
            <person name="Pangilinan J."/>
            <person name="Riley R."/>
            <person name="Labutti K."/>
            <person name="Andreopoulos B."/>
            <person name="Lipzen A."/>
            <person name="Chen C."/>
            <person name="Yanf M."/>
            <person name="Daum C."/>
            <person name="Ng V."/>
            <person name="Clum A."/>
            <person name="Ohm R."/>
            <person name="Martin F."/>
            <person name="Silar P."/>
            <person name="Natvig D."/>
            <person name="Lalanne C."/>
            <person name="Gautier V."/>
            <person name="Ament-Velasquez S.L."/>
            <person name="Kruys A."/>
            <person name="Hutchinson M.I."/>
            <person name="Powell A.J."/>
            <person name="Barry K."/>
            <person name="Miller A.N."/>
            <person name="Grigoriev I.V."/>
            <person name="Debuchy R."/>
            <person name="Gladieux P."/>
            <person name="Thoren M.H."/>
            <person name="Johannesson H."/>
        </authorList>
    </citation>
    <scope>NUCLEOTIDE SEQUENCE</scope>
    <source>
        <strain evidence="1">CBS 731.68</strain>
    </source>
</reference>
<protein>
    <recommendedName>
        <fullName evidence="3">BTB domain-containing protein</fullName>
    </recommendedName>
</protein>
<name>A0AAN6TPC4_9PEZI</name>
<dbReference type="EMBL" id="MU853281">
    <property type="protein sequence ID" value="KAK4118152.1"/>
    <property type="molecule type" value="Genomic_DNA"/>
</dbReference>
<accession>A0AAN6TPC4</accession>
<gene>
    <name evidence="1" type="ORF">N657DRAFT_407189</name>
</gene>
<evidence type="ECO:0008006" key="3">
    <source>
        <dbReference type="Google" id="ProtNLM"/>
    </source>
</evidence>
<dbReference type="AlphaFoldDB" id="A0AAN6TPC4"/>
<sequence>MNISCSNRKFKAHRAVVYTQSSFLIKLLQADSSCDTLNSFPAVVDELCTWTPDTDVALCKDVCRLAGLRIKEDELRERTDWVLKKHGDFVVGVMNAMIESDRRILAGPF</sequence>